<reference evidence="3" key="1">
    <citation type="submission" date="2020-01" db="EMBL/GenBank/DDBJ databases">
        <title>Sphingomonas sp. strain CSW-10.</title>
        <authorList>
            <person name="Chen W.-M."/>
        </authorList>
    </citation>
    <scope>NUCLEOTIDE SEQUENCE [LARGE SCALE GENOMIC DNA]</scope>
    <source>
        <strain evidence="3">NST-5</strain>
    </source>
</reference>
<gene>
    <name evidence="2" type="ORF">GV828_08005</name>
</gene>
<dbReference type="Proteomes" id="UP000798602">
    <property type="component" value="Unassembled WGS sequence"/>
</dbReference>
<comment type="caution">
    <text evidence="2">The sequence shown here is derived from an EMBL/GenBank/DDBJ whole genome shotgun (WGS) entry which is preliminary data.</text>
</comment>
<proteinExistence type="predicted"/>
<feature type="chain" id="PRO_5046403137" evidence="1">
    <location>
        <begin position="22"/>
        <end position="145"/>
    </location>
</feature>
<keyword evidence="1" id="KW-0732">Signal</keyword>
<keyword evidence="3" id="KW-1185">Reference proteome</keyword>
<dbReference type="EMBL" id="JAABLM010000008">
    <property type="protein sequence ID" value="NBL65139.1"/>
    <property type="molecule type" value="Genomic_DNA"/>
</dbReference>
<protein>
    <submittedName>
        <fullName evidence="2">Uncharacterized protein</fullName>
    </submittedName>
</protein>
<evidence type="ECO:0000256" key="1">
    <source>
        <dbReference type="SAM" id="SignalP"/>
    </source>
</evidence>
<feature type="signal peptide" evidence="1">
    <location>
        <begin position="1"/>
        <end position="21"/>
    </location>
</feature>
<dbReference type="RefSeq" id="WP_166536966.1">
    <property type="nucleotide sequence ID" value="NZ_JAABLM010000008.1"/>
</dbReference>
<sequence length="145" mass="17671">MKTLQYFSFLFLLLLANETNAQVSVNINVGGRPDWGLAGFRNVNYYYLPDIQTYYDLKTSNFIYIKNGRWTRSRNLPIRYRNYDLYNGYKVVITDYNGNRPYNYFNRHRVKYHRGNPKNVIIQEVRHKKQKTYRHDKIKNRDRND</sequence>
<accession>A0ABW9Z8X9</accession>
<evidence type="ECO:0000313" key="3">
    <source>
        <dbReference type="Proteomes" id="UP000798602"/>
    </source>
</evidence>
<name>A0ABW9Z8X9_9FLAO</name>
<evidence type="ECO:0000313" key="2">
    <source>
        <dbReference type="EMBL" id="NBL65139.1"/>
    </source>
</evidence>
<organism evidence="2 3">
    <name type="scientific">Flavobacterium ichthyis</name>
    <dbReference type="NCBI Taxonomy" id="2698827"/>
    <lineage>
        <taxon>Bacteria</taxon>
        <taxon>Pseudomonadati</taxon>
        <taxon>Bacteroidota</taxon>
        <taxon>Flavobacteriia</taxon>
        <taxon>Flavobacteriales</taxon>
        <taxon>Flavobacteriaceae</taxon>
        <taxon>Flavobacterium</taxon>
    </lineage>
</organism>